<evidence type="ECO:0000313" key="3">
    <source>
        <dbReference type="EMBL" id="KAF7340739.1"/>
    </source>
</evidence>
<feature type="transmembrane region" description="Helical" evidence="1">
    <location>
        <begin position="107"/>
        <end position="132"/>
    </location>
</feature>
<dbReference type="OrthoDB" id="2959189at2759"/>
<feature type="chain" id="PRO_5034108076" evidence="2">
    <location>
        <begin position="21"/>
        <end position="154"/>
    </location>
</feature>
<dbReference type="EMBL" id="JACAZH010000029">
    <property type="protein sequence ID" value="KAF7340739.1"/>
    <property type="molecule type" value="Genomic_DNA"/>
</dbReference>
<reference evidence="3" key="1">
    <citation type="submission" date="2020-05" db="EMBL/GenBank/DDBJ databases">
        <title>Mycena genomes resolve the evolution of fungal bioluminescence.</title>
        <authorList>
            <person name="Tsai I.J."/>
        </authorList>
    </citation>
    <scope>NUCLEOTIDE SEQUENCE</scope>
    <source>
        <strain evidence="3">160909Yilan</strain>
    </source>
</reference>
<keyword evidence="4" id="KW-1185">Reference proteome</keyword>
<proteinExistence type="predicted"/>
<protein>
    <submittedName>
        <fullName evidence="3">Uncharacterized protein</fullName>
    </submittedName>
</protein>
<dbReference type="AlphaFoldDB" id="A0A8H6XHF4"/>
<organism evidence="3 4">
    <name type="scientific">Mycena sanguinolenta</name>
    <dbReference type="NCBI Taxonomy" id="230812"/>
    <lineage>
        <taxon>Eukaryota</taxon>
        <taxon>Fungi</taxon>
        <taxon>Dikarya</taxon>
        <taxon>Basidiomycota</taxon>
        <taxon>Agaricomycotina</taxon>
        <taxon>Agaricomycetes</taxon>
        <taxon>Agaricomycetidae</taxon>
        <taxon>Agaricales</taxon>
        <taxon>Marasmiineae</taxon>
        <taxon>Mycenaceae</taxon>
        <taxon>Mycena</taxon>
    </lineage>
</organism>
<name>A0A8H6XHF4_9AGAR</name>
<evidence type="ECO:0000256" key="1">
    <source>
        <dbReference type="SAM" id="Phobius"/>
    </source>
</evidence>
<gene>
    <name evidence="3" type="ORF">MSAN_02102300</name>
</gene>
<comment type="caution">
    <text evidence="3">The sequence shown here is derived from an EMBL/GenBank/DDBJ whole genome shotgun (WGS) entry which is preliminary data.</text>
</comment>
<keyword evidence="2" id="KW-0732">Signal</keyword>
<dbReference type="Proteomes" id="UP000623467">
    <property type="component" value="Unassembled WGS sequence"/>
</dbReference>
<evidence type="ECO:0000313" key="4">
    <source>
        <dbReference type="Proteomes" id="UP000623467"/>
    </source>
</evidence>
<keyword evidence="1" id="KW-0472">Membrane</keyword>
<sequence>MAWSCVIATVATAQMAVAIAQAVESARFFKASLRTQALDPLPVRLETAQFVLGAMNNFIIDSLYLYRCYVIWEYRWAILGLPGIFMLSTLVVTTLIATGLVNMALQVPYSLVVATNLVLTALTGLAQLVGYCGSGARHPVTMSITCFSLVVIGQ</sequence>
<feature type="transmembrane region" description="Helical" evidence="1">
    <location>
        <begin position="78"/>
        <end position="101"/>
    </location>
</feature>
<keyword evidence="1" id="KW-1133">Transmembrane helix</keyword>
<evidence type="ECO:0000256" key="2">
    <source>
        <dbReference type="SAM" id="SignalP"/>
    </source>
</evidence>
<accession>A0A8H6XHF4</accession>
<feature type="signal peptide" evidence="2">
    <location>
        <begin position="1"/>
        <end position="20"/>
    </location>
</feature>
<keyword evidence="1" id="KW-0812">Transmembrane</keyword>